<name>A0A815T043_9BILA</name>
<sequence length="429" mass="49633">GDYACERQLIERYTSDLVSTPHSWQKQIDSLNLLAFNTNQYQVVQMNMRRFAQMLYIFKIIEMDFCLGGSIVIIPKEIDQFNLWAWSQYPRLLSRFIYLWSNHKTLIGPCKIPNDNCTSCFTIDGHQKARRRVCRTKHVDYLSSDFTKPLVIGCWRTPIRHSLHCEIHQNYRSSTEVATVTSTNKRHNLRKRKLKRQRDWHPKKNIFFGATNCNTNKSKSESYVNKCSRSFGLLAMVSNCKIIVSYAEIFRSETLREIVQLLLNTIRIAGDAFPKIACYDDGCHLVRYVHKNVGKLIADTPASNVLKSTKFYIDKSHFKNHDHLVPNVPNISLSHAASLRQNDHLPLSDFNNNLNTNISDITKNVIQSNRFAENNKWMIMSARIPHNVQSASANTISNLPNDVDNKWTKITDKIISSPILKSKRSNKRK</sequence>
<protein>
    <submittedName>
        <fullName evidence="1">Uncharacterized protein</fullName>
    </submittedName>
</protein>
<organism evidence="1 2">
    <name type="scientific">Adineta steineri</name>
    <dbReference type="NCBI Taxonomy" id="433720"/>
    <lineage>
        <taxon>Eukaryota</taxon>
        <taxon>Metazoa</taxon>
        <taxon>Spiralia</taxon>
        <taxon>Gnathifera</taxon>
        <taxon>Rotifera</taxon>
        <taxon>Eurotatoria</taxon>
        <taxon>Bdelloidea</taxon>
        <taxon>Adinetida</taxon>
        <taxon>Adinetidae</taxon>
        <taxon>Adineta</taxon>
    </lineage>
</organism>
<feature type="non-terminal residue" evidence="1">
    <location>
        <position position="1"/>
    </location>
</feature>
<accession>A0A815T043</accession>
<evidence type="ECO:0000313" key="2">
    <source>
        <dbReference type="Proteomes" id="UP000663845"/>
    </source>
</evidence>
<dbReference type="AlphaFoldDB" id="A0A815T043"/>
<gene>
    <name evidence="1" type="ORF">JYZ213_LOCUS43416</name>
</gene>
<reference evidence="1" key="1">
    <citation type="submission" date="2021-02" db="EMBL/GenBank/DDBJ databases">
        <authorList>
            <person name="Nowell W R."/>
        </authorList>
    </citation>
    <scope>NUCLEOTIDE SEQUENCE</scope>
</reference>
<dbReference type="EMBL" id="CAJNOG010002318">
    <property type="protein sequence ID" value="CAF1499799.1"/>
    <property type="molecule type" value="Genomic_DNA"/>
</dbReference>
<proteinExistence type="predicted"/>
<dbReference type="Proteomes" id="UP000663845">
    <property type="component" value="Unassembled WGS sequence"/>
</dbReference>
<comment type="caution">
    <text evidence="1">The sequence shown here is derived from an EMBL/GenBank/DDBJ whole genome shotgun (WGS) entry which is preliminary data.</text>
</comment>
<evidence type="ECO:0000313" key="1">
    <source>
        <dbReference type="EMBL" id="CAF1499799.1"/>
    </source>
</evidence>